<feature type="compositionally biased region" description="Polar residues" evidence="1">
    <location>
        <begin position="251"/>
        <end position="261"/>
    </location>
</feature>
<accession>A0A8S3UFA3</accession>
<protein>
    <submittedName>
        <fullName evidence="2">Uncharacterized protein</fullName>
    </submittedName>
</protein>
<reference evidence="2" key="1">
    <citation type="submission" date="2021-03" db="EMBL/GenBank/DDBJ databases">
        <authorList>
            <person name="Bekaert M."/>
        </authorList>
    </citation>
    <scope>NUCLEOTIDE SEQUENCE</scope>
</reference>
<evidence type="ECO:0000313" key="3">
    <source>
        <dbReference type="Proteomes" id="UP000683360"/>
    </source>
</evidence>
<gene>
    <name evidence="2" type="ORF">MEDL_54346</name>
</gene>
<feature type="compositionally biased region" description="Polar residues" evidence="1">
    <location>
        <begin position="278"/>
        <end position="290"/>
    </location>
</feature>
<keyword evidence="3" id="KW-1185">Reference proteome</keyword>
<name>A0A8S3UFA3_MYTED</name>
<feature type="region of interest" description="Disordered" evidence="1">
    <location>
        <begin position="251"/>
        <end position="290"/>
    </location>
</feature>
<proteinExistence type="predicted"/>
<feature type="compositionally biased region" description="Low complexity" evidence="1">
    <location>
        <begin position="262"/>
        <end position="277"/>
    </location>
</feature>
<sequence>MNCSSNTVPVGESAEFLVNGGTLTNIRRHNGVCFNTIAGKKCIKGGCQCSEDRQSYAVYHKLTKSNATEILSCKMTFANEKTITSNAVHISALGSPTLILKDKFVCKGLGTVTLVCSLKGKPVEFEFKVGNTLLMALSYEMWKESNRQSTYIQRLHPQIAPYKSQPQLLAQTKLVTSRYKLHLIHSLQIVQPQDMPPTLECSTPSQSTASRIIQHQDNIQPQNAHFIYNPIIRLFDLKTIKQPGLFSASRQSTASDCTISRQSQPQIAQPQDNQQPPDCTTSRQSHPRSLNYKTIQPQIIQHDCSTSRQSTAQVHSSRCSIILPQDNDHRKWYLGGHV</sequence>
<evidence type="ECO:0000313" key="2">
    <source>
        <dbReference type="EMBL" id="CAG2242142.1"/>
    </source>
</evidence>
<organism evidence="2 3">
    <name type="scientific">Mytilus edulis</name>
    <name type="common">Blue mussel</name>
    <dbReference type="NCBI Taxonomy" id="6550"/>
    <lineage>
        <taxon>Eukaryota</taxon>
        <taxon>Metazoa</taxon>
        <taxon>Spiralia</taxon>
        <taxon>Lophotrochozoa</taxon>
        <taxon>Mollusca</taxon>
        <taxon>Bivalvia</taxon>
        <taxon>Autobranchia</taxon>
        <taxon>Pteriomorphia</taxon>
        <taxon>Mytilida</taxon>
        <taxon>Mytiloidea</taxon>
        <taxon>Mytilidae</taxon>
        <taxon>Mytilinae</taxon>
        <taxon>Mytilus</taxon>
    </lineage>
</organism>
<evidence type="ECO:0000256" key="1">
    <source>
        <dbReference type="SAM" id="MobiDB-lite"/>
    </source>
</evidence>
<dbReference type="EMBL" id="CAJPWZ010002632">
    <property type="protein sequence ID" value="CAG2242142.1"/>
    <property type="molecule type" value="Genomic_DNA"/>
</dbReference>
<comment type="caution">
    <text evidence="2">The sequence shown here is derived from an EMBL/GenBank/DDBJ whole genome shotgun (WGS) entry which is preliminary data.</text>
</comment>
<dbReference type="Proteomes" id="UP000683360">
    <property type="component" value="Unassembled WGS sequence"/>
</dbReference>
<dbReference type="AlphaFoldDB" id="A0A8S3UFA3"/>